<sequence length="130" mass="14771">MKAVSTKIAAFISCLYAMTGLGVMAFAEPSHDILSKFVIYGVIFLLSPLLCAYGLWFRKSWGRIFTLVFFLFQCVKPFTFLHWLPFYPPISLGIPFGDFTTGSAYLLDIFSIVMTAYLLIIWKEQSLRGD</sequence>
<keyword evidence="1" id="KW-0812">Transmembrane</keyword>
<feature type="transmembrane region" description="Helical" evidence="1">
    <location>
        <begin position="104"/>
        <end position="122"/>
    </location>
</feature>
<dbReference type="Proteomes" id="UP000316416">
    <property type="component" value="Chromosome"/>
</dbReference>
<proteinExistence type="predicted"/>
<dbReference type="RefSeq" id="WP_142870824.1">
    <property type="nucleotide sequence ID" value="NZ_CP045503.2"/>
</dbReference>
<protein>
    <recommendedName>
        <fullName evidence="4">Lycopene cyclase domain-containing protein</fullName>
    </recommendedName>
</protein>
<organism evidence="2 3">
    <name type="scientific">Shewanella eurypsychrophilus</name>
    <dbReference type="NCBI Taxonomy" id="2593656"/>
    <lineage>
        <taxon>Bacteria</taxon>
        <taxon>Pseudomonadati</taxon>
        <taxon>Pseudomonadota</taxon>
        <taxon>Gammaproteobacteria</taxon>
        <taxon>Alteromonadales</taxon>
        <taxon>Shewanellaceae</taxon>
        <taxon>Shewanella</taxon>
    </lineage>
</organism>
<feature type="transmembrane region" description="Helical" evidence="1">
    <location>
        <begin position="37"/>
        <end position="57"/>
    </location>
</feature>
<accession>A0ABX6V521</accession>
<evidence type="ECO:0000256" key="1">
    <source>
        <dbReference type="SAM" id="Phobius"/>
    </source>
</evidence>
<dbReference type="EMBL" id="CP045503">
    <property type="protein sequence ID" value="QPG57737.1"/>
    <property type="molecule type" value="Genomic_DNA"/>
</dbReference>
<evidence type="ECO:0000313" key="2">
    <source>
        <dbReference type="EMBL" id="QPG57737.1"/>
    </source>
</evidence>
<reference evidence="2" key="1">
    <citation type="submission" date="2021-07" db="EMBL/GenBank/DDBJ databases">
        <title>Shewanella sp. YLB-07 whole genome sequence.</title>
        <authorList>
            <person name="Yu L."/>
        </authorList>
    </citation>
    <scope>NUCLEOTIDE SEQUENCE</scope>
    <source>
        <strain evidence="2">YLB-08</strain>
    </source>
</reference>
<keyword evidence="3" id="KW-1185">Reference proteome</keyword>
<evidence type="ECO:0008006" key="4">
    <source>
        <dbReference type="Google" id="ProtNLM"/>
    </source>
</evidence>
<name>A0ABX6V521_9GAMM</name>
<feature type="transmembrane region" description="Helical" evidence="1">
    <location>
        <begin position="64"/>
        <end position="84"/>
    </location>
</feature>
<gene>
    <name evidence="2" type="ORF">FM038_009965</name>
</gene>
<keyword evidence="1" id="KW-1133">Transmembrane helix</keyword>
<evidence type="ECO:0000313" key="3">
    <source>
        <dbReference type="Proteomes" id="UP000316416"/>
    </source>
</evidence>
<keyword evidence="1" id="KW-0472">Membrane</keyword>